<dbReference type="SMART" id="SM00054">
    <property type="entry name" value="EFh"/>
    <property type="match status" value="3"/>
</dbReference>
<protein>
    <recommendedName>
        <fullName evidence="2">EF-hand domain-containing protein</fullName>
    </recommendedName>
</protein>
<reference evidence="3" key="1">
    <citation type="submission" date="2021-01" db="EMBL/GenBank/DDBJ databases">
        <authorList>
            <person name="Corre E."/>
            <person name="Pelletier E."/>
            <person name="Niang G."/>
            <person name="Scheremetjew M."/>
            <person name="Finn R."/>
            <person name="Kale V."/>
            <person name="Holt S."/>
            <person name="Cochrane G."/>
            <person name="Meng A."/>
            <person name="Brown T."/>
            <person name="Cohen L."/>
        </authorList>
    </citation>
    <scope>NUCLEOTIDE SEQUENCE</scope>
    <source>
        <strain evidence="3">Pbaha01</strain>
    </source>
</reference>
<dbReference type="Pfam" id="PF13405">
    <property type="entry name" value="EF-hand_6"/>
    <property type="match status" value="1"/>
</dbReference>
<evidence type="ECO:0000256" key="1">
    <source>
        <dbReference type="ARBA" id="ARBA00022837"/>
    </source>
</evidence>
<keyword evidence="1" id="KW-0106">Calcium</keyword>
<feature type="domain" description="EF-hand" evidence="2">
    <location>
        <begin position="80"/>
        <end position="115"/>
    </location>
</feature>
<evidence type="ECO:0000313" key="3">
    <source>
        <dbReference type="EMBL" id="CAD8365283.1"/>
    </source>
</evidence>
<dbReference type="PROSITE" id="PS00018">
    <property type="entry name" value="EF_HAND_1"/>
    <property type="match status" value="3"/>
</dbReference>
<dbReference type="CDD" id="cd00051">
    <property type="entry name" value="EFh"/>
    <property type="match status" value="1"/>
</dbReference>
<dbReference type="Pfam" id="PF13499">
    <property type="entry name" value="EF-hand_7"/>
    <property type="match status" value="1"/>
</dbReference>
<gene>
    <name evidence="3" type="ORF">PBAH0796_LOCUS17304</name>
</gene>
<organism evidence="3">
    <name type="scientific">Pyrodinium bahamense</name>
    <dbReference type="NCBI Taxonomy" id="73915"/>
    <lineage>
        <taxon>Eukaryota</taxon>
        <taxon>Sar</taxon>
        <taxon>Alveolata</taxon>
        <taxon>Dinophyceae</taxon>
        <taxon>Gonyaulacales</taxon>
        <taxon>Pyrocystaceae</taxon>
        <taxon>Pyrodinium</taxon>
    </lineage>
</organism>
<dbReference type="InterPro" id="IPR018247">
    <property type="entry name" value="EF_Hand_1_Ca_BS"/>
</dbReference>
<accession>A0A7S0FL52</accession>
<name>A0A7S0FL52_9DINO</name>
<dbReference type="Gene3D" id="1.10.238.10">
    <property type="entry name" value="EF-hand"/>
    <property type="match status" value="2"/>
</dbReference>
<dbReference type="InterPro" id="IPR002048">
    <property type="entry name" value="EF_hand_dom"/>
</dbReference>
<evidence type="ECO:0000259" key="2">
    <source>
        <dbReference type="PROSITE" id="PS50222"/>
    </source>
</evidence>
<dbReference type="GO" id="GO:0005509">
    <property type="term" value="F:calcium ion binding"/>
    <property type="evidence" value="ECO:0007669"/>
    <property type="project" value="InterPro"/>
</dbReference>
<feature type="domain" description="EF-hand" evidence="2">
    <location>
        <begin position="190"/>
        <end position="225"/>
    </location>
</feature>
<dbReference type="EMBL" id="HBEG01028454">
    <property type="protein sequence ID" value="CAD8365283.1"/>
    <property type="molecule type" value="Transcribed_RNA"/>
</dbReference>
<proteinExistence type="predicted"/>
<dbReference type="InterPro" id="IPR011992">
    <property type="entry name" value="EF-hand-dom_pair"/>
</dbReference>
<dbReference type="PROSITE" id="PS50222">
    <property type="entry name" value="EF_HAND_2"/>
    <property type="match status" value="3"/>
</dbReference>
<dbReference type="PANTHER" id="PTHR23064">
    <property type="entry name" value="TROPONIN"/>
    <property type="match status" value="1"/>
</dbReference>
<dbReference type="SUPFAM" id="SSF47473">
    <property type="entry name" value="EF-hand"/>
    <property type="match status" value="1"/>
</dbReference>
<sequence>MEPLTSSKAGCLHFWPECCTAGFAALARKPQRAQHGPTLLQGAAPMKEIRVAQPEEDRKEAHIDAEPEQPCIVMAALSGSREVQAKQIFERFDSDGSGRVSVTEFAALLVKDKRVAAFMGLGSSCKAGRARTRSADSIFREMCSDGERELTWAAFERFITLRNANTANEEGREEQGCKEPMPAVLKLLPKESEEACQVFEMIDTDHSGSITCGELAAACVIHPKVAKFVAAASREASGRRRSADRLFNEMDTNGDREISLDEFLSFVAGSHNC</sequence>
<dbReference type="InterPro" id="IPR052591">
    <property type="entry name" value="CML21-like"/>
</dbReference>
<dbReference type="AlphaFoldDB" id="A0A7S0FL52"/>
<feature type="domain" description="EF-hand" evidence="2">
    <location>
        <begin position="238"/>
        <end position="273"/>
    </location>
</feature>